<protein>
    <submittedName>
        <fullName evidence="7">DnaJ subfamily B member 2</fullName>
    </submittedName>
</protein>
<name>A0A367YNE5_9ASCO</name>
<proteinExistence type="predicted"/>
<accession>A0A367YNE5</accession>
<dbReference type="CDD" id="cd06257">
    <property type="entry name" value="DnaJ"/>
    <property type="match status" value="1"/>
</dbReference>
<dbReference type="PANTHER" id="PTHR44140">
    <property type="entry name" value="LD25575P"/>
    <property type="match status" value="1"/>
</dbReference>
<evidence type="ECO:0000256" key="1">
    <source>
        <dbReference type="ARBA" id="ARBA00004240"/>
    </source>
</evidence>
<evidence type="ECO:0000256" key="3">
    <source>
        <dbReference type="ARBA" id="ARBA00022824"/>
    </source>
</evidence>
<keyword evidence="8" id="KW-1185">Reference proteome</keyword>
<dbReference type="Pfam" id="PF00226">
    <property type="entry name" value="DnaJ"/>
    <property type="match status" value="1"/>
</dbReference>
<dbReference type="Proteomes" id="UP000253472">
    <property type="component" value="Unassembled WGS sequence"/>
</dbReference>
<feature type="domain" description="J" evidence="6">
    <location>
        <begin position="488"/>
        <end position="557"/>
    </location>
</feature>
<evidence type="ECO:0000313" key="8">
    <source>
        <dbReference type="Proteomes" id="UP000253472"/>
    </source>
</evidence>
<evidence type="ECO:0000256" key="5">
    <source>
        <dbReference type="SAM" id="SignalP"/>
    </source>
</evidence>
<comment type="subcellular location">
    <subcellularLocation>
        <location evidence="1">Endoplasmic reticulum</location>
    </subcellularLocation>
</comment>
<feature type="region of interest" description="Disordered" evidence="4">
    <location>
        <begin position="552"/>
        <end position="585"/>
    </location>
</feature>
<dbReference type="GO" id="GO:0051087">
    <property type="term" value="F:protein-folding chaperone binding"/>
    <property type="evidence" value="ECO:0007669"/>
    <property type="project" value="TreeGrafter"/>
</dbReference>
<dbReference type="PROSITE" id="PS50076">
    <property type="entry name" value="DNAJ_2"/>
    <property type="match status" value="1"/>
</dbReference>
<gene>
    <name evidence="7" type="primary">DNAJB2_0</name>
    <name evidence="7" type="ORF">Cantr_02627</name>
</gene>
<dbReference type="SUPFAM" id="SSF46565">
    <property type="entry name" value="Chaperone J-domain"/>
    <property type="match status" value="1"/>
</dbReference>
<dbReference type="AlphaFoldDB" id="A0A367YNE5"/>
<dbReference type="InterPro" id="IPR051727">
    <property type="entry name" value="DnaJ_C3_Co-chaperones"/>
</dbReference>
<feature type="compositionally biased region" description="Low complexity" evidence="4">
    <location>
        <begin position="573"/>
        <end position="585"/>
    </location>
</feature>
<dbReference type="OrthoDB" id="1726119at2759"/>
<dbReference type="STRING" id="5486.A0A367YNE5"/>
<keyword evidence="2 5" id="KW-0732">Signal</keyword>
<keyword evidence="3" id="KW-0256">Endoplasmic reticulum</keyword>
<dbReference type="InterPro" id="IPR011990">
    <property type="entry name" value="TPR-like_helical_dom_sf"/>
</dbReference>
<dbReference type="PANTHER" id="PTHR44140:SF2">
    <property type="entry name" value="LD25575P"/>
    <property type="match status" value="1"/>
</dbReference>
<feature type="signal peptide" evidence="5">
    <location>
        <begin position="1"/>
        <end position="20"/>
    </location>
</feature>
<evidence type="ECO:0000313" key="7">
    <source>
        <dbReference type="EMBL" id="RCK67079.1"/>
    </source>
</evidence>
<feature type="region of interest" description="Disordered" evidence="4">
    <location>
        <begin position="447"/>
        <end position="495"/>
    </location>
</feature>
<comment type="caution">
    <text evidence="7">The sequence shown here is derived from an EMBL/GenBank/DDBJ whole genome shotgun (WGS) entry which is preliminary data.</text>
</comment>
<evidence type="ECO:0000256" key="2">
    <source>
        <dbReference type="ARBA" id="ARBA00022729"/>
    </source>
</evidence>
<dbReference type="Gene3D" id="1.25.40.10">
    <property type="entry name" value="Tetratricopeptide repeat domain"/>
    <property type="match status" value="1"/>
</dbReference>
<dbReference type="SMART" id="SM00271">
    <property type="entry name" value="DnaJ"/>
    <property type="match status" value="1"/>
</dbReference>
<dbReference type="InterPro" id="IPR036869">
    <property type="entry name" value="J_dom_sf"/>
</dbReference>
<feature type="compositionally biased region" description="Low complexity" evidence="4">
    <location>
        <begin position="447"/>
        <end position="476"/>
    </location>
</feature>
<feature type="region of interest" description="Disordered" evidence="4">
    <location>
        <begin position="613"/>
        <end position="635"/>
    </location>
</feature>
<feature type="compositionally biased region" description="Polar residues" evidence="4">
    <location>
        <begin position="562"/>
        <end position="572"/>
    </location>
</feature>
<dbReference type="GO" id="GO:0051787">
    <property type="term" value="F:misfolded protein binding"/>
    <property type="evidence" value="ECO:0007669"/>
    <property type="project" value="TreeGrafter"/>
</dbReference>
<feature type="chain" id="PRO_5016704973" evidence="5">
    <location>
        <begin position="21"/>
        <end position="635"/>
    </location>
</feature>
<dbReference type="PRINTS" id="PR00625">
    <property type="entry name" value="JDOMAIN"/>
</dbReference>
<evidence type="ECO:0000259" key="6">
    <source>
        <dbReference type="PROSITE" id="PS50076"/>
    </source>
</evidence>
<evidence type="ECO:0000256" key="4">
    <source>
        <dbReference type="SAM" id="MobiDB-lite"/>
    </source>
</evidence>
<dbReference type="EMBL" id="QLNQ01000001">
    <property type="protein sequence ID" value="RCK67079.1"/>
    <property type="molecule type" value="Genomic_DNA"/>
</dbReference>
<reference evidence="7 8" key="1">
    <citation type="submission" date="2018-06" db="EMBL/GenBank/DDBJ databases">
        <title>Whole genome sequencing of Candida tropicalis (genome annotated by CSBL at Korea University).</title>
        <authorList>
            <person name="Ahn J."/>
        </authorList>
    </citation>
    <scope>NUCLEOTIDE SEQUENCE [LARGE SCALE GENOMIC DNA]</scope>
    <source>
        <strain evidence="7 8">ATCC 20962</strain>
    </source>
</reference>
<feature type="compositionally biased region" description="Basic residues" evidence="4">
    <location>
        <begin position="622"/>
        <end position="635"/>
    </location>
</feature>
<organism evidence="7 8">
    <name type="scientific">Candida viswanathii</name>
    <dbReference type="NCBI Taxonomy" id="5486"/>
    <lineage>
        <taxon>Eukaryota</taxon>
        <taxon>Fungi</taxon>
        <taxon>Dikarya</taxon>
        <taxon>Ascomycota</taxon>
        <taxon>Saccharomycotina</taxon>
        <taxon>Pichiomycetes</taxon>
        <taxon>Debaryomycetaceae</taxon>
        <taxon>Candida/Lodderomyces clade</taxon>
        <taxon>Candida</taxon>
    </lineage>
</organism>
<dbReference type="GO" id="GO:0005783">
    <property type="term" value="C:endoplasmic reticulum"/>
    <property type="evidence" value="ECO:0007669"/>
    <property type="project" value="UniProtKB-SubCell"/>
</dbReference>
<dbReference type="GO" id="GO:0034975">
    <property type="term" value="P:protein folding in endoplasmic reticulum"/>
    <property type="evidence" value="ECO:0007669"/>
    <property type="project" value="TreeGrafter"/>
</dbReference>
<dbReference type="Gene3D" id="1.10.287.110">
    <property type="entry name" value="DnaJ domain"/>
    <property type="match status" value="1"/>
</dbReference>
<sequence length="635" mass="73436">MKISALNLVVNAILIASVVSLSPNDLKEKVLDVDHLFAQHGPTMNVLQAYEDVIRTAKSSSPENSLLSQLYFKKAIIEISLNKNVQAISDLRVVLDLDPAMKPAKEKLIQLLTERGDFETLSGYINMKDDAGIYALIDTYNQNIAVALNLLDKKEYQQCIDTLNTIMGQSPTNYEINDLYYKAALGIYQSNPGSEVNYFGESLPTNKVIVLVLKNLVEISPMAKLDYYSVLSQFLLYTEVQFDGAVKVIKNCLRIDNEFKSCGKLSKYYSKFQDFFKVLEDYSIIQGHYYMNVDDNAQLQDEGLVDPKIEYLYVVKFLFSDDLQVSKIDKRQLPSSVKTNYQYIEYQTKQFLQSIGLPDSTKTLLMGDLNKLVCESYTLTNNYKAAYCNLVDDSFFPKHIPQIDKALNKKKISEAETLLLKMNSKVKQTKLFIERWNKVEDYHRQQNQQRQQEYFKQQQQHQQQQQQQQQRQQRQQFRPRTANKPTNDYYKVLDIPRDADDKTIKKGYRTQTLKYHPDKYKGNDLTPEQIEKKMQEINQAYEVLSDKELRERYDRGDDPNDPMNSGQSQPQWQAHNGNGNFNFNFNGGGHDFFQQFFGGGHARGGGQQFKFTHGNPFGNAHQKVKIKKNRKKKKN</sequence>
<dbReference type="InterPro" id="IPR001623">
    <property type="entry name" value="DnaJ_domain"/>
</dbReference>
<dbReference type="SUPFAM" id="SSF48452">
    <property type="entry name" value="TPR-like"/>
    <property type="match status" value="1"/>
</dbReference>